<protein>
    <submittedName>
        <fullName evidence="1">Uncharacterized protein</fullName>
    </submittedName>
</protein>
<proteinExistence type="predicted"/>
<accession>A0A4Y4DT72</accession>
<dbReference type="Proteomes" id="UP000316612">
    <property type="component" value="Unassembled WGS sequence"/>
</dbReference>
<gene>
    <name evidence="1" type="ORF">AUR04nite_33950</name>
</gene>
<evidence type="ECO:0000313" key="2">
    <source>
        <dbReference type="Proteomes" id="UP000316612"/>
    </source>
</evidence>
<dbReference type="OrthoDB" id="3722616at2"/>
<comment type="caution">
    <text evidence="1">The sequence shown here is derived from an EMBL/GenBank/DDBJ whole genome shotgun (WGS) entry which is preliminary data.</text>
</comment>
<dbReference type="RefSeq" id="WP_141367393.1">
    <property type="nucleotide sequence ID" value="NZ_BAAAJL010000003.1"/>
</dbReference>
<dbReference type="EMBL" id="BJNY01000030">
    <property type="protein sequence ID" value="GED07863.1"/>
    <property type="molecule type" value="Genomic_DNA"/>
</dbReference>
<reference evidence="1 2" key="1">
    <citation type="submission" date="2019-06" db="EMBL/GenBank/DDBJ databases">
        <title>Whole genome shotgun sequence of Glutamicibacter uratoxydans NBRC 15515.</title>
        <authorList>
            <person name="Hosoyama A."/>
            <person name="Uohara A."/>
            <person name="Ohji S."/>
            <person name="Ichikawa N."/>
        </authorList>
    </citation>
    <scope>NUCLEOTIDE SEQUENCE [LARGE SCALE GENOMIC DNA]</scope>
    <source>
        <strain evidence="1 2">NBRC 15515</strain>
    </source>
</reference>
<organism evidence="1 2">
    <name type="scientific">Glutamicibacter uratoxydans</name>
    <name type="common">Arthrobacter uratoxydans</name>
    <dbReference type="NCBI Taxonomy" id="43667"/>
    <lineage>
        <taxon>Bacteria</taxon>
        <taxon>Bacillati</taxon>
        <taxon>Actinomycetota</taxon>
        <taxon>Actinomycetes</taxon>
        <taxon>Micrococcales</taxon>
        <taxon>Micrococcaceae</taxon>
        <taxon>Glutamicibacter</taxon>
    </lineage>
</organism>
<evidence type="ECO:0000313" key="1">
    <source>
        <dbReference type="EMBL" id="GED07863.1"/>
    </source>
</evidence>
<name>A0A4Y4DT72_GLUUR</name>
<sequence>MGSRSFGFGDTEQTSMKISDVVDWQDLETIRQTLVNQSRSISRTGKVIASPTTIFWEIIEADYGWLGFTIVADDAVEAMILASLIEPT</sequence>
<keyword evidence="2" id="KW-1185">Reference proteome</keyword>
<dbReference type="AlphaFoldDB" id="A0A4Y4DT72"/>